<name>A0AAE4ARV2_9HYPH</name>
<dbReference type="RefSeq" id="WP_306884039.1">
    <property type="nucleotide sequence ID" value="NZ_JAUSUL010000001.1"/>
</dbReference>
<evidence type="ECO:0000259" key="2">
    <source>
        <dbReference type="Pfam" id="PF01970"/>
    </source>
</evidence>
<keyword evidence="1" id="KW-0812">Transmembrane</keyword>
<protein>
    <submittedName>
        <fullName evidence="3">Tricarboxylic transport membrane protein</fullName>
    </submittedName>
</protein>
<organism evidence="3 4">
    <name type="scientific">Amorphus orientalis</name>
    <dbReference type="NCBI Taxonomy" id="649198"/>
    <lineage>
        <taxon>Bacteria</taxon>
        <taxon>Pseudomonadati</taxon>
        <taxon>Pseudomonadota</taxon>
        <taxon>Alphaproteobacteria</taxon>
        <taxon>Hyphomicrobiales</taxon>
        <taxon>Amorphaceae</taxon>
        <taxon>Amorphus</taxon>
    </lineage>
</organism>
<gene>
    <name evidence="3" type="ORF">J2S73_000702</name>
</gene>
<dbReference type="Proteomes" id="UP001229244">
    <property type="component" value="Unassembled WGS sequence"/>
</dbReference>
<keyword evidence="1" id="KW-1133">Transmembrane helix</keyword>
<feature type="domain" description="DUF112" evidence="2">
    <location>
        <begin position="17"/>
        <end position="436"/>
    </location>
</feature>
<evidence type="ECO:0000313" key="4">
    <source>
        <dbReference type="Proteomes" id="UP001229244"/>
    </source>
</evidence>
<dbReference type="EMBL" id="JAUSUL010000001">
    <property type="protein sequence ID" value="MDQ0314265.1"/>
    <property type="molecule type" value="Genomic_DNA"/>
</dbReference>
<feature type="transmembrane region" description="Helical" evidence="1">
    <location>
        <begin position="257"/>
        <end position="278"/>
    </location>
</feature>
<keyword evidence="4" id="KW-1185">Reference proteome</keyword>
<evidence type="ECO:0000313" key="3">
    <source>
        <dbReference type="EMBL" id="MDQ0314265.1"/>
    </source>
</evidence>
<dbReference type="PANTHER" id="PTHR35342">
    <property type="entry name" value="TRICARBOXYLIC TRANSPORT PROTEIN"/>
    <property type="match status" value="1"/>
</dbReference>
<dbReference type="PANTHER" id="PTHR35342:SF5">
    <property type="entry name" value="TRICARBOXYLIC TRANSPORT PROTEIN"/>
    <property type="match status" value="1"/>
</dbReference>
<feature type="transmembrane region" description="Helical" evidence="1">
    <location>
        <begin position="144"/>
        <end position="159"/>
    </location>
</feature>
<dbReference type="AlphaFoldDB" id="A0AAE4ARV2"/>
<feature type="transmembrane region" description="Helical" evidence="1">
    <location>
        <begin position="357"/>
        <end position="377"/>
    </location>
</feature>
<comment type="caution">
    <text evidence="3">The sequence shown here is derived from an EMBL/GenBank/DDBJ whole genome shotgun (WGS) entry which is preliminary data.</text>
</comment>
<reference evidence="3" key="1">
    <citation type="submission" date="2023-07" db="EMBL/GenBank/DDBJ databases">
        <title>Genomic Encyclopedia of Type Strains, Phase IV (KMG-IV): sequencing the most valuable type-strain genomes for metagenomic binning, comparative biology and taxonomic classification.</title>
        <authorList>
            <person name="Goeker M."/>
        </authorList>
    </citation>
    <scope>NUCLEOTIDE SEQUENCE</scope>
    <source>
        <strain evidence="3">DSM 21202</strain>
    </source>
</reference>
<feature type="transmembrane region" description="Helical" evidence="1">
    <location>
        <begin position="109"/>
        <end position="132"/>
    </location>
</feature>
<feature type="transmembrane region" description="Helical" evidence="1">
    <location>
        <begin position="203"/>
        <end position="220"/>
    </location>
</feature>
<feature type="transmembrane region" description="Helical" evidence="1">
    <location>
        <begin position="389"/>
        <end position="406"/>
    </location>
</feature>
<feature type="transmembrane region" description="Helical" evidence="1">
    <location>
        <begin position="413"/>
        <end position="441"/>
    </location>
</feature>
<feature type="transmembrane region" description="Helical" evidence="1">
    <location>
        <begin position="326"/>
        <end position="348"/>
    </location>
</feature>
<dbReference type="Pfam" id="PF01970">
    <property type="entry name" value="TctA"/>
    <property type="match status" value="1"/>
</dbReference>
<accession>A0AAE4ARV2</accession>
<feature type="transmembrane region" description="Helical" evidence="1">
    <location>
        <begin position="56"/>
        <end position="79"/>
    </location>
</feature>
<proteinExistence type="predicted"/>
<feature type="transmembrane region" description="Helical" evidence="1">
    <location>
        <begin position="166"/>
        <end position="183"/>
    </location>
</feature>
<feature type="transmembrane region" description="Helical" evidence="1">
    <location>
        <begin position="461"/>
        <end position="484"/>
    </location>
</feature>
<evidence type="ECO:0000256" key="1">
    <source>
        <dbReference type="SAM" id="Phobius"/>
    </source>
</evidence>
<keyword evidence="1" id="KW-0472">Membrane</keyword>
<sequence length="496" mass="51829">MDIVTSGFQAAFALDNLIALVIGSVVGIVVGVLPGLGPMVGMVVLLPFTFQLAPDVALSLLLGVFCGGYFGGAVPAVLLRVPGVPSSIVTSFDGFPLTEQGKAQTALSAALVGSLGGGLVSIAILVVLAPLLSRVAASFGPPEYFAVAVFGTLLVAVSFREKLGQAVLLIGLGFWLSTVGIDGPTLSPRFTFGSWAMQNGLDLVALVLGLFGIGQALLLLEQGILKTDRLSLTRSSLDFSEIVKVLRYWKTLIRSGVLGTFIGLLPGPGSVLASFVAYDVAKRRSPHPEEFGRGTPEGCLASEAGNNAVPAGALIPLLTLGIPGEALSALLLGVFTLNGIYPGPLLLIKEPVLISTLYWSMLLINLVSFAVLAIWLRPFALIVKVPKEIIAVCVIAVSLVGIYAVNTRFFDCGVALAAGVVGYVLLRLGWPLVALVMGIVLGPIIENRLRETLSLGDGSPMILLERPITIAILVLCAVMVLLPLRHRLTGRRKAGS</sequence>
<feature type="transmembrane region" description="Helical" evidence="1">
    <location>
        <begin position="12"/>
        <end position="36"/>
    </location>
</feature>
<dbReference type="InterPro" id="IPR002823">
    <property type="entry name" value="DUF112_TM"/>
</dbReference>